<keyword evidence="4 14" id="KW-0997">Cell inner membrane</keyword>
<feature type="coiled-coil region" evidence="15">
    <location>
        <begin position="239"/>
        <end position="266"/>
    </location>
</feature>
<evidence type="ECO:0000313" key="20">
    <source>
        <dbReference type="Proteomes" id="UP000239709"/>
    </source>
</evidence>
<dbReference type="InterPro" id="IPR016380">
    <property type="entry name" value="Sig_transdc_His_kin_NarX/NarQ"/>
</dbReference>
<evidence type="ECO:0000256" key="4">
    <source>
        <dbReference type="ARBA" id="ARBA00022519"/>
    </source>
</evidence>
<dbReference type="CDD" id="cd06225">
    <property type="entry name" value="HAMP"/>
    <property type="match status" value="1"/>
</dbReference>
<keyword evidence="11 16" id="KW-1133">Transmembrane helix</keyword>
<dbReference type="SMART" id="SM00304">
    <property type="entry name" value="HAMP"/>
    <property type="match status" value="1"/>
</dbReference>
<dbReference type="GO" id="GO:0000155">
    <property type="term" value="F:phosphorelay sensor kinase activity"/>
    <property type="evidence" value="ECO:0007669"/>
    <property type="project" value="UniProtKB-UniRule"/>
</dbReference>
<comment type="catalytic activity">
    <reaction evidence="1 14">
        <text>ATP + protein L-histidine = ADP + protein N-phospho-L-histidine.</text>
        <dbReference type="EC" id="2.7.13.3"/>
    </reaction>
</comment>
<evidence type="ECO:0000256" key="8">
    <source>
        <dbReference type="ARBA" id="ARBA00022741"/>
    </source>
</evidence>
<evidence type="ECO:0000256" key="9">
    <source>
        <dbReference type="ARBA" id="ARBA00022777"/>
    </source>
</evidence>
<keyword evidence="5" id="KW-0597">Phosphoprotein</keyword>
<evidence type="ECO:0000256" key="7">
    <source>
        <dbReference type="ARBA" id="ARBA00022692"/>
    </source>
</evidence>
<dbReference type="InterPro" id="IPR005467">
    <property type="entry name" value="His_kinase_dom"/>
</dbReference>
<dbReference type="InterPro" id="IPR011712">
    <property type="entry name" value="Sig_transdc_His_kin_sub3_dim/P"/>
</dbReference>
<keyword evidence="3 14" id="KW-1003">Cell membrane</keyword>
<dbReference type="PROSITE" id="PS50885">
    <property type="entry name" value="HAMP"/>
    <property type="match status" value="1"/>
</dbReference>
<evidence type="ECO:0000256" key="1">
    <source>
        <dbReference type="ARBA" id="ARBA00000085"/>
    </source>
</evidence>
<reference evidence="19 20" key="1">
    <citation type="submission" date="2018-03" db="EMBL/GenBank/DDBJ databases">
        <title>Genome sequencing of Ottowia sp.</title>
        <authorList>
            <person name="Kim S.-J."/>
            <person name="Heo J."/>
            <person name="Kwon S.-W."/>
        </authorList>
    </citation>
    <scope>NUCLEOTIDE SEQUENCE [LARGE SCALE GENOMIC DNA]</scope>
    <source>
        <strain evidence="19 20">KADR8-3</strain>
    </source>
</reference>
<evidence type="ECO:0000256" key="10">
    <source>
        <dbReference type="ARBA" id="ARBA00022840"/>
    </source>
</evidence>
<name>A0A2S0MAE4_9BURK</name>
<keyword evidence="7 16" id="KW-0812">Transmembrane</keyword>
<dbReference type="InterPro" id="IPR036890">
    <property type="entry name" value="HATPase_C_sf"/>
</dbReference>
<dbReference type="GO" id="GO:0046983">
    <property type="term" value="F:protein dimerization activity"/>
    <property type="evidence" value="ECO:0007669"/>
    <property type="project" value="UniProtKB-UniRule"/>
</dbReference>
<dbReference type="Gene3D" id="3.30.565.10">
    <property type="entry name" value="Histidine kinase-like ATPase, C-terminal domain"/>
    <property type="match status" value="1"/>
</dbReference>
<keyword evidence="15" id="KW-0175">Coiled coil</keyword>
<dbReference type="Gene3D" id="1.20.120.960">
    <property type="entry name" value="Histidine kinase NarX, sensor domain"/>
    <property type="match status" value="1"/>
</dbReference>
<dbReference type="InterPro" id="IPR003594">
    <property type="entry name" value="HATPase_dom"/>
</dbReference>
<evidence type="ECO:0000256" key="5">
    <source>
        <dbReference type="ARBA" id="ARBA00022553"/>
    </source>
</evidence>
<dbReference type="InterPro" id="IPR050482">
    <property type="entry name" value="Sensor_HK_TwoCompSys"/>
</dbReference>
<evidence type="ECO:0000256" key="2">
    <source>
        <dbReference type="ARBA" id="ARBA00004429"/>
    </source>
</evidence>
<dbReference type="GO" id="GO:0005886">
    <property type="term" value="C:plasma membrane"/>
    <property type="evidence" value="ECO:0007669"/>
    <property type="project" value="UniProtKB-SubCell"/>
</dbReference>
<dbReference type="InterPro" id="IPR042295">
    <property type="entry name" value="NarX-like_N_sf"/>
</dbReference>
<dbReference type="EMBL" id="CP027666">
    <property type="protein sequence ID" value="AVO32829.1"/>
    <property type="molecule type" value="Genomic_DNA"/>
</dbReference>
<evidence type="ECO:0000313" key="19">
    <source>
        <dbReference type="EMBL" id="AVO32829.1"/>
    </source>
</evidence>
<dbReference type="CDD" id="cd16917">
    <property type="entry name" value="HATPase_UhpB-NarQ-NarX-like"/>
    <property type="match status" value="1"/>
</dbReference>
<evidence type="ECO:0000256" key="13">
    <source>
        <dbReference type="ARBA" id="ARBA00023136"/>
    </source>
</evidence>
<dbReference type="Pfam" id="PF02518">
    <property type="entry name" value="HATPase_c"/>
    <property type="match status" value="1"/>
</dbReference>
<proteinExistence type="predicted"/>
<dbReference type="Pfam" id="PF07730">
    <property type="entry name" value="HisKA_3"/>
    <property type="match status" value="1"/>
</dbReference>
<dbReference type="SMART" id="SM00387">
    <property type="entry name" value="HATPase_c"/>
    <property type="match status" value="1"/>
</dbReference>
<dbReference type="SUPFAM" id="SSF55781">
    <property type="entry name" value="GAF domain-like"/>
    <property type="match status" value="1"/>
</dbReference>
<dbReference type="Pfam" id="PF01590">
    <property type="entry name" value="GAF"/>
    <property type="match status" value="1"/>
</dbReference>
<keyword evidence="9 14" id="KW-0418">Kinase</keyword>
<dbReference type="Pfam" id="PF13675">
    <property type="entry name" value="PilJ"/>
    <property type="match status" value="1"/>
</dbReference>
<organism evidence="19 20">
    <name type="scientific">Ottowia oryzae</name>
    <dbReference type="NCBI Taxonomy" id="2109914"/>
    <lineage>
        <taxon>Bacteria</taxon>
        <taxon>Pseudomonadati</taxon>
        <taxon>Pseudomonadota</taxon>
        <taxon>Betaproteobacteria</taxon>
        <taxon>Burkholderiales</taxon>
        <taxon>Comamonadaceae</taxon>
        <taxon>Ottowia</taxon>
    </lineage>
</organism>
<protein>
    <recommendedName>
        <fullName evidence="14">Sensor protein</fullName>
        <ecNumber evidence="14">2.7.13.3</ecNumber>
    </recommendedName>
</protein>
<evidence type="ECO:0000256" key="14">
    <source>
        <dbReference type="PIRNR" id="PIRNR003167"/>
    </source>
</evidence>
<evidence type="ECO:0000256" key="16">
    <source>
        <dbReference type="SAM" id="Phobius"/>
    </source>
</evidence>
<dbReference type="InterPro" id="IPR029095">
    <property type="entry name" value="NarX-like_N"/>
</dbReference>
<dbReference type="OrthoDB" id="9811306at2"/>
<sequence>MTENRPQTSRATLRKRRPLAAKIGAIGCLLLALALGAIGLTLWLTWQLEGGAAAVNEAGRMRMQTWRLAQTISAGDTPMLAPRLEQLDKSVALLQRGDPARPLAVPSQPASIAALATVQQEWTQLRRRWQQEGTGAPQTAQVADEATAFVATIDRLVDAIEHQSARWTMLLNSAQFAMMALAISAAITLLYAAQLLVFNPLERLQDGLSRIEGGDLTARVDASGDDEFGIVAQGFNRMAVRLQDLYASLERRVQEKTEHLEAERARLAALYEATACAARADTLPALAQEFAVHMRGVARADACAVRWSDEHNRRYVLLGSDRLPAELTEAEHCVPSGDCFCGQPQGDAHTQVFPLADLRGQRPSGRIDARLCQRAGFASVVSVPVRLHERMVGEIDLFYRTPRALDQDDRALFDALACHLAGAMEAQRADALQREAAVAEERGLLARELHDSIAQGLAFLKIQASLLRDAVGREPAGQSPRVKDTLSELDVGIRESLSDVRELLLHFRTRTNAEDFAPALRTTLTKFEHQTGMPTELHIADEGMALPPDVQIQVLHVVQEALSNVRKHAAARTVQVEVQQSPQWVIEVRDDGCGMSADDQTPDETHVGMRIMRERAASIGAALSFTSAPGAGTRVRLTLPRALPASGLVAETA</sequence>
<keyword evidence="12 14" id="KW-0902">Two-component regulatory system</keyword>
<dbReference type="PROSITE" id="PS50109">
    <property type="entry name" value="HIS_KIN"/>
    <property type="match status" value="1"/>
</dbReference>
<feature type="domain" description="Histidine kinase" evidence="17">
    <location>
        <begin position="553"/>
        <end position="643"/>
    </location>
</feature>
<dbReference type="InterPro" id="IPR029016">
    <property type="entry name" value="GAF-like_dom_sf"/>
</dbReference>
<dbReference type="RefSeq" id="WP_106700911.1">
    <property type="nucleotide sequence ID" value="NZ_CP027666.1"/>
</dbReference>
<dbReference type="InterPro" id="IPR003018">
    <property type="entry name" value="GAF"/>
</dbReference>
<dbReference type="Gene3D" id="1.20.5.1930">
    <property type="match status" value="1"/>
</dbReference>
<comment type="subcellular location">
    <subcellularLocation>
        <location evidence="2">Cell inner membrane</location>
        <topology evidence="2">Multi-pass membrane protein</topology>
    </subcellularLocation>
</comment>
<dbReference type="PANTHER" id="PTHR24421">
    <property type="entry name" value="NITRATE/NITRITE SENSOR PROTEIN NARX-RELATED"/>
    <property type="match status" value="1"/>
</dbReference>
<dbReference type="AlphaFoldDB" id="A0A2S0MAE4"/>
<evidence type="ECO:0000256" key="15">
    <source>
        <dbReference type="SAM" id="Coils"/>
    </source>
</evidence>
<dbReference type="SUPFAM" id="SSF158472">
    <property type="entry name" value="HAMP domain-like"/>
    <property type="match status" value="1"/>
</dbReference>
<evidence type="ECO:0000256" key="12">
    <source>
        <dbReference type="ARBA" id="ARBA00023012"/>
    </source>
</evidence>
<feature type="transmembrane region" description="Helical" evidence="16">
    <location>
        <begin position="21"/>
        <end position="46"/>
    </location>
</feature>
<dbReference type="GO" id="GO:0005524">
    <property type="term" value="F:ATP binding"/>
    <property type="evidence" value="ECO:0007669"/>
    <property type="project" value="UniProtKB-UniRule"/>
</dbReference>
<dbReference type="Proteomes" id="UP000239709">
    <property type="component" value="Chromosome"/>
</dbReference>
<dbReference type="Gene3D" id="3.30.450.40">
    <property type="match status" value="1"/>
</dbReference>
<dbReference type="EC" id="2.7.13.3" evidence="14"/>
<keyword evidence="6 14" id="KW-0808">Transferase</keyword>
<evidence type="ECO:0000259" key="18">
    <source>
        <dbReference type="PROSITE" id="PS50885"/>
    </source>
</evidence>
<feature type="domain" description="HAMP" evidence="18">
    <location>
        <begin position="195"/>
        <end position="247"/>
    </location>
</feature>
<dbReference type="Gene3D" id="1.10.8.500">
    <property type="entry name" value="HAMP domain in histidine kinase"/>
    <property type="match status" value="1"/>
</dbReference>
<gene>
    <name evidence="19" type="ORF">C6570_00055</name>
</gene>
<dbReference type="Pfam" id="PF00672">
    <property type="entry name" value="HAMP"/>
    <property type="match status" value="1"/>
</dbReference>
<dbReference type="InterPro" id="IPR003660">
    <property type="entry name" value="HAMP_dom"/>
</dbReference>
<dbReference type="KEGG" id="otk:C6570_00055"/>
<evidence type="ECO:0000256" key="3">
    <source>
        <dbReference type="ARBA" id="ARBA00022475"/>
    </source>
</evidence>
<keyword evidence="13 14" id="KW-0472">Membrane</keyword>
<keyword evidence="20" id="KW-1185">Reference proteome</keyword>
<evidence type="ECO:0000256" key="6">
    <source>
        <dbReference type="ARBA" id="ARBA00022679"/>
    </source>
</evidence>
<dbReference type="PIRSF" id="PIRSF003167">
    <property type="entry name" value="STHK_NarX/NarQ"/>
    <property type="match status" value="1"/>
</dbReference>
<keyword evidence="8 14" id="KW-0547">Nucleotide-binding</keyword>
<keyword evidence="10 14" id="KW-0067">ATP-binding</keyword>
<accession>A0A2S0MAE4</accession>
<dbReference type="SUPFAM" id="SSF55874">
    <property type="entry name" value="ATPase domain of HSP90 chaperone/DNA topoisomerase II/histidine kinase"/>
    <property type="match status" value="1"/>
</dbReference>
<dbReference type="PANTHER" id="PTHR24421:SF10">
    <property type="entry name" value="NITRATE_NITRITE SENSOR PROTEIN NARQ"/>
    <property type="match status" value="1"/>
</dbReference>
<evidence type="ECO:0000259" key="17">
    <source>
        <dbReference type="PROSITE" id="PS50109"/>
    </source>
</evidence>
<evidence type="ECO:0000256" key="11">
    <source>
        <dbReference type="ARBA" id="ARBA00022989"/>
    </source>
</evidence>